<dbReference type="EMBL" id="FPAW01000050">
    <property type="protein sequence ID" value="SFU20208.1"/>
    <property type="molecule type" value="Genomic_DNA"/>
</dbReference>
<evidence type="ECO:0000313" key="3">
    <source>
        <dbReference type="EMBL" id="SFU20208.1"/>
    </source>
</evidence>
<feature type="domain" description="UspA" evidence="2">
    <location>
        <begin position="91"/>
        <end position="240"/>
    </location>
</feature>
<evidence type="ECO:0000313" key="4">
    <source>
        <dbReference type="Proteomes" id="UP000182466"/>
    </source>
</evidence>
<dbReference type="Gene3D" id="3.40.50.620">
    <property type="entry name" value="HUPs"/>
    <property type="match status" value="1"/>
</dbReference>
<dbReference type="eggNOG" id="COG0589">
    <property type="taxonomic scope" value="Bacteria"/>
</dbReference>
<dbReference type="CDD" id="cd00293">
    <property type="entry name" value="USP-like"/>
    <property type="match status" value="1"/>
</dbReference>
<name>A0A1I7E8D3_9RHOB</name>
<dbReference type="Pfam" id="PF00582">
    <property type="entry name" value="Usp"/>
    <property type="match status" value="1"/>
</dbReference>
<accession>A0A1I7E8D3</accession>
<dbReference type="InterPro" id="IPR014729">
    <property type="entry name" value="Rossmann-like_a/b/a_fold"/>
</dbReference>
<dbReference type="Proteomes" id="UP000182466">
    <property type="component" value="Unassembled WGS sequence"/>
</dbReference>
<organism evidence="3 4">
    <name type="scientific">Sedimentitalea nanhaiensis</name>
    <dbReference type="NCBI Taxonomy" id="999627"/>
    <lineage>
        <taxon>Bacteria</taxon>
        <taxon>Pseudomonadati</taxon>
        <taxon>Pseudomonadota</taxon>
        <taxon>Alphaproteobacteria</taxon>
        <taxon>Rhodobacterales</taxon>
        <taxon>Paracoccaceae</taxon>
        <taxon>Sedimentitalea</taxon>
    </lineage>
</organism>
<reference evidence="3 4" key="1">
    <citation type="submission" date="2016-10" db="EMBL/GenBank/DDBJ databases">
        <authorList>
            <person name="de Groot N.N."/>
        </authorList>
    </citation>
    <scope>NUCLEOTIDE SEQUENCE [LARGE SCALE GENOMIC DNA]</scope>
    <source>
        <strain evidence="3 4">CGMCC 1.10959</strain>
    </source>
</reference>
<sequence length="244" mass="26182">MRPDARDKIADPGGSYSAPSQVLEDKALTVEDKIRVLNAFVLDAKLMSTVTSDQADNQGAARLLQAATKALETLQDGPKAAADDGRGRVSFRRILVALNTDDPLVDRVLETAREMAGQFEASIRFLTVVPPAVSNIPNVAYGPAGAAALLPDPLEQSSAQLVEHHRKNADRLLANFAPLGDGRHAIRRGICDDEIVRYAAEWPADLLIMGSHKHGWLSGLFRDSTTQAVINRIGCAVLLVSEAG</sequence>
<dbReference type="SUPFAM" id="SSF52402">
    <property type="entry name" value="Adenine nucleotide alpha hydrolases-like"/>
    <property type="match status" value="1"/>
</dbReference>
<dbReference type="STRING" id="999627.SAMN05216236_15015"/>
<dbReference type="RefSeq" id="WP_027261816.1">
    <property type="nucleotide sequence ID" value="NZ_FPAW01000050.1"/>
</dbReference>
<proteinExistence type="inferred from homology"/>
<dbReference type="OrthoDB" id="7828597at2"/>
<dbReference type="AlphaFoldDB" id="A0A1I7E8D3"/>
<dbReference type="PANTHER" id="PTHR46268:SF6">
    <property type="entry name" value="UNIVERSAL STRESS PROTEIN UP12"/>
    <property type="match status" value="1"/>
</dbReference>
<evidence type="ECO:0000256" key="1">
    <source>
        <dbReference type="ARBA" id="ARBA00008791"/>
    </source>
</evidence>
<dbReference type="InterPro" id="IPR006016">
    <property type="entry name" value="UspA"/>
</dbReference>
<dbReference type="PANTHER" id="PTHR46268">
    <property type="entry name" value="STRESS RESPONSE PROTEIN NHAX"/>
    <property type="match status" value="1"/>
</dbReference>
<protein>
    <submittedName>
        <fullName evidence="3">Nucleotide-binding universal stress protein, UspA family</fullName>
    </submittedName>
</protein>
<comment type="similarity">
    <text evidence="1">Belongs to the universal stress protein A family.</text>
</comment>
<evidence type="ECO:0000259" key="2">
    <source>
        <dbReference type="Pfam" id="PF00582"/>
    </source>
</evidence>
<gene>
    <name evidence="3" type="ORF">SAMN05216236_15015</name>
</gene>
<keyword evidence="4" id="KW-1185">Reference proteome</keyword>